<feature type="region of interest" description="Disordered" evidence="1">
    <location>
        <begin position="334"/>
        <end position="370"/>
    </location>
</feature>
<evidence type="ECO:0000256" key="1">
    <source>
        <dbReference type="SAM" id="MobiDB-lite"/>
    </source>
</evidence>
<dbReference type="EMBL" id="CP138897">
    <property type="protein sequence ID" value="WPK26531.1"/>
    <property type="molecule type" value="Genomic_DNA"/>
</dbReference>
<proteinExistence type="predicted"/>
<dbReference type="Proteomes" id="UP001338582">
    <property type="component" value="Chromosome 4"/>
</dbReference>
<evidence type="ECO:0000313" key="3">
    <source>
        <dbReference type="EMBL" id="WPK26531.1"/>
    </source>
</evidence>
<feature type="region of interest" description="Disordered" evidence="1">
    <location>
        <begin position="383"/>
        <end position="598"/>
    </location>
</feature>
<dbReference type="InterPro" id="IPR028565">
    <property type="entry name" value="MHD"/>
</dbReference>
<feature type="compositionally biased region" description="Polar residues" evidence="1">
    <location>
        <begin position="401"/>
        <end position="422"/>
    </location>
</feature>
<feature type="compositionally biased region" description="Polar residues" evidence="1">
    <location>
        <begin position="526"/>
        <end position="543"/>
    </location>
</feature>
<dbReference type="InterPro" id="IPR018808">
    <property type="entry name" value="Muniscin_C"/>
</dbReference>
<keyword evidence="4" id="KW-1185">Reference proteome</keyword>
<dbReference type="InterPro" id="IPR027267">
    <property type="entry name" value="AH/BAR_dom_sf"/>
</dbReference>
<dbReference type="PROSITE" id="PS51072">
    <property type="entry name" value="MHD"/>
    <property type="match status" value="1"/>
</dbReference>
<sequence>MSAPILNRFFFPIYALLTMAQYSIIYEILVQKQSESSEKKKKYQKIQLLQRSILIFISSFFHPSFIIKPRASCSFLSHSQPHPSYTQIPFRSRAQFTTSPYNLCSASKQLPTMADFPTTILTSKSPEDVANFLPKSLQLSQTLIEQNLVAWFSNYLNMIMRYNHDLNTLVANGRHFFTSSEGEFGAIDKIWNCVALCVMSQIHVNDLLLRTIRNDIIGPFNAAFKEDFKYSELLINSQELLQMLGSMDDAEGAYNWNVKAPAILLNFENYKRFEKDLLFNAFIAYLNVVNSKNASLLSKNENAVNFILKEFNIDKEMENYTDFMVKTKVEAPPKPAPIVKETHAPQKSKTASSAASTTSGASSSNKERRKSKLMLKFGSIMGRKKKSGVSHSEAIPEDRSVASTHSRQNSHVSKAETRNSLYQPPAPVSKYGRRDSAAASFSGAKPSSVSIPPAAHAGSSTTPAATTAPVPAGLAAPDENTFTEASAAQGVSSSPPPPPAVAQHVDRTPTSINSKPMVPSKGTEKSLLTSTAPITDEIVSSNVAYAEDEPNIEKYTSSDDESDGPTDTNGHRLSLLKANDLGNTPKINPEEVPRAASAGKYSFEYGDEEKSISTPTQTPRMTNTDFESATEALLPVYDDSTAKAVAPEKTDHIRPPPPPPPSRKKHPTTQEERKETPLPTSNNFVPAHDGMSLRSQMTGSSLLKQDYFKHFDAADDISRPGLNTSIAEIVNVTITRGLVSKCQVLGEVAFNYNSSEALDYVAVKIPSKFNRFLLNEQLMHETSKGVYALNVNPILGKTLGGIKYLLDIDPQEVPILIKQIWKTEETQASLIVKIIINPAYSSQIKLENFVVSASLDTSVSSTSASSKPEGSFNKDANRITWRYSKPLILSASNPEEKLIARIMTNGQARESAAGVRLKFSVSLPEKSFAKILDMDDKMLPSVINLSSGNYSSHFN</sequence>
<dbReference type="GeneID" id="88174950"/>
<accession>A0AAX4HDJ3</accession>
<evidence type="ECO:0000313" key="4">
    <source>
        <dbReference type="Proteomes" id="UP001338582"/>
    </source>
</evidence>
<protein>
    <recommendedName>
        <fullName evidence="2">MHD domain-containing protein</fullName>
    </recommendedName>
</protein>
<dbReference type="Pfam" id="PF10291">
    <property type="entry name" value="muHD"/>
    <property type="match status" value="1"/>
</dbReference>
<feature type="region of interest" description="Disordered" evidence="1">
    <location>
        <begin position="645"/>
        <end position="686"/>
    </location>
</feature>
<feature type="compositionally biased region" description="Low complexity" evidence="1">
    <location>
        <begin position="452"/>
        <end position="477"/>
    </location>
</feature>
<dbReference type="AlphaFoldDB" id="A0AAX4HDJ3"/>
<organism evidence="3 4">
    <name type="scientific">Australozyma saopauloensis</name>
    <dbReference type="NCBI Taxonomy" id="291208"/>
    <lineage>
        <taxon>Eukaryota</taxon>
        <taxon>Fungi</taxon>
        <taxon>Dikarya</taxon>
        <taxon>Ascomycota</taxon>
        <taxon>Saccharomycotina</taxon>
        <taxon>Pichiomycetes</taxon>
        <taxon>Metschnikowiaceae</taxon>
        <taxon>Australozyma</taxon>
    </lineage>
</organism>
<feature type="compositionally biased region" description="Polar residues" evidence="1">
    <location>
        <begin position="612"/>
        <end position="622"/>
    </location>
</feature>
<dbReference type="RefSeq" id="XP_062878912.1">
    <property type="nucleotide sequence ID" value="XM_063022842.1"/>
</dbReference>
<gene>
    <name evidence="3" type="ORF">PUMCH_003887</name>
</gene>
<feature type="compositionally biased region" description="Low complexity" evidence="1">
    <location>
        <begin position="347"/>
        <end position="364"/>
    </location>
</feature>
<evidence type="ECO:0000259" key="2">
    <source>
        <dbReference type="PROSITE" id="PS51072"/>
    </source>
</evidence>
<dbReference type="Gene3D" id="1.20.1270.60">
    <property type="entry name" value="Arfaptin homology (AH) domain/BAR domain"/>
    <property type="match status" value="1"/>
</dbReference>
<dbReference type="KEGG" id="asau:88174950"/>
<feature type="region of interest" description="Disordered" evidence="1">
    <location>
        <begin position="603"/>
        <end position="622"/>
    </location>
</feature>
<reference evidence="3 4" key="1">
    <citation type="submission" date="2023-10" db="EMBL/GenBank/DDBJ databases">
        <title>Draft Genome Sequence of Candida saopaulonensis from a very Premature Infant with Sepsis.</title>
        <authorList>
            <person name="Ning Y."/>
            <person name="Dai R."/>
            <person name="Xiao M."/>
            <person name="Xu Y."/>
            <person name="Yan Q."/>
            <person name="Zhang L."/>
        </authorList>
    </citation>
    <scope>NUCLEOTIDE SEQUENCE [LARGE SCALE GENOMIC DNA]</scope>
    <source>
        <strain evidence="3 4">19XY460</strain>
    </source>
</reference>
<name>A0AAX4HDJ3_9ASCO</name>
<feature type="domain" description="MHD" evidence="2">
    <location>
        <begin position="719"/>
        <end position="955"/>
    </location>
</feature>